<keyword evidence="1" id="KW-0472">Membrane</keyword>
<feature type="transmembrane region" description="Helical" evidence="1">
    <location>
        <begin position="54"/>
        <end position="74"/>
    </location>
</feature>
<dbReference type="PANTHER" id="PTHR34703:SF1">
    <property type="entry name" value="ANTIPORTER SUBUNIT MNHG2-RELATED"/>
    <property type="match status" value="1"/>
</dbReference>
<keyword evidence="1" id="KW-1133">Transmembrane helix</keyword>
<dbReference type="PANTHER" id="PTHR34703">
    <property type="entry name" value="ANTIPORTER SUBUNIT MNHG2-RELATED"/>
    <property type="match status" value="1"/>
</dbReference>
<dbReference type="NCBIfam" id="NF009314">
    <property type="entry name" value="PRK12674.1-2"/>
    <property type="match status" value="1"/>
</dbReference>
<evidence type="ECO:0000313" key="2">
    <source>
        <dbReference type="EMBL" id="XCN74358.1"/>
    </source>
</evidence>
<organism evidence="2">
    <name type="scientific">Candidatus Electrothrix aestuarii</name>
    <dbReference type="NCBI Taxonomy" id="3062594"/>
    <lineage>
        <taxon>Bacteria</taxon>
        <taxon>Pseudomonadati</taxon>
        <taxon>Thermodesulfobacteriota</taxon>
        <taxon>Desulfobulbia</taxon>
        <taxon>Desulfobulbales</taxon>
        <taxon>Desulfobulbaceae</taxon>
        <taxon>Candidatus Electrothrix</taxon>
    </lineage>
</organism>
<dbReference type="InterPro" id="IPR005133">
    <property type="entry name" value="PhaG_MnhG_YufB"/>
</dbReference>
<dbReference type="EMBL" id="CP159373">
    <property type="protein sequence ID" value="XCN74358.1"/>
    <property type="molecule type" value="Genomic_DNA"/>
</dbReference>
<feature type="transmembrane region" description="Helical" evidence="1">
    <location>
        <begin position="80"/>
        <end position="98"/>
    </location>
</feature>
<gene>
    <name evidence="2" type="primary">mnhG</name>
    <name evidence="2" type="ORF">Q3M24_06330</name>
</gene>
<feature type="transmembrane region" description="Helical" evidence="1">
    <location>
        <begin position="17"/>
        <end position="42"/>
    </location>
</feature>
<sequence>MICTGLSSSHLYQTGEFIMQFFISTLLITIGSLFILLAGVGLVRMPDLFLRVSVSTKAATLGVGATLLGVAFYFGDFATFIRAGGIIVFLLLTAPVAAHRIGRAAYQDGVPLWEKTKFDDLR</sequence>
<dbReference type="AlphaFoldDB" id="A0AAU8LZN2"/>
<accession>A0AAU8LZN2</accession>
<keyword evidence="1" id="KW-0812">Transmembrane</keyword>
<dbReference type="KEGG" id="eaj:Q3M24_06330"/>
<reference evidence="2" key="2">
    <citation type="submission" date="2024-06" db="EMBL/GenBank/DDBJ databases">
        <authorList>
            <person name="Plum-Jensen L.E."/>
            <person name="Schramm A."/>
            <person name="Marshall I.P.G."/>
        </authorList>
    </citation>
    <scope>NUCLEOTIDE SEQUENCE</scope>
    <source>
        <strain evidence="2">Rat1</strain>
    </source>
</reference>
<evidence type="ECO:0000256" key="1">
    <source>
        <dbReference type="SAM" id="Phobius"/>
    </source>
</evidence>
<name>A0AAU8LZN2_9BACT</name>
<reference evidence="2" key="1">
    <citation type="journal article" date="2024" name="Syst. Appl. Microbiol.">
        <title>First single-strain enrichments of Electrothrix cable bacteria, description of E. aestuarii sp. nov. and E. rattekaaiensis sp. nov., and proposal of a cable bacteria taxonomy following the rules of the SeqCode.</title>
        <authorList>
            <person name="Plum-Jensen L.E."/>
            <person name="Schramm A."/>
            <person name="Marshall I.P.G."/>
        </authorList>
    </citation>
    <scope>NUCLEOTIDE SEQUENCE</scope>
    <source>
        <strain evidence="2">Rat1</strain>
    </source>
</reference>
<proteinExistence type="predicted"/>
<protein>
    <submittedName>
        <fullName evidence="2">Monovalent cation/H(+) antiporter subunit G</fullName>
    </submittedName>
</protein>
<dbReference type="GO" id="GO:0015385">
    <property type="term" value="F:sodium:proton antiporter activity"/>
    <property type="evidence" value="ECO:0007669"/>
    <property type="project" value="TreeGrafter"/>
</dbReference>
<dbReference type="Pfam" id="PF03334">
    <property type="entry name" value="PhaG_MnhG_YufB"/>
    <property type="match status" value="1"/>
</dbReference>
<dbReference type="NCBIfam" id="TIGR01300">
    <property type="entry name" value="CPA3_mnhG_phaG"/>
    <property type="match status" value="1"/>
</dbReference>